<keyword evidence="2" id="KW-1185">Reference proteome</keyword>
<evidence type="ECO:0000313" key="2">
    <source>
        <dbReference type="Proteomes" id="UP001151760"/>
    </source>
</evidence>
<evidence type="ECO:0008006" key="3">
    <source>
        <dbReference type="Google" id="ProtNLM"/>
    </source>
</evidence>
<organism evidence="1 2">
    <name type="scientific">Tanacetum coccineum</name>
    <dbReference type="NCBI Taxonomy" id="301880"/>
    <lineage>
        <taxon>Eukaryota</taxon>
        <taxon>Viridiplantae</taxon>
        <taxon>Streptophyta</taxon>
        <taxon>Embryophyta</taxon>
        <taxon>Tracheophyta</taxon>
        <taxon>Spermatophyta</taxon>
        <taxon>Magnoliopsida</taxon>
        <taxon>eudicotyledons</taxon>
        <taxon>Gunneridae</taxon>
        <taxon>Pentapetalae</taxon>
        <taxon>asterids</taxon>
        <taxon>campanulids</taxon>
        <taxon>Asterales</taxon>
        <taxon>Asteraceae</taxon>
        <taxon>Asteroideae</taxon>
        <taxon>Anthemideae</taxon>
        <taxon>Anthemidinae</taxon>
        <taxon>Tanacetum</taxon>
    </lineage>
</organism>
<reference evidence="1" key="2">
    <citation type="submission" date="2022-01" db="EMBL/GenBank/DDBJ databases">
        <authorList>
            <person name="Yamashiro T."/>
            <person name="Shiraishi A."/>
            <person name="Satake H."/>
            <person name="Nakayama K."/>
        </authorList>
    </citation>
    <scope>NUCLEOTIDE SEQUENCE</scope>
</reference>
<sequence>MDFATHCKNGGVTDWYQKPKIIMVNVFPPNHVDDLTDPALAIPEPALVELQEEEEDMEVDIKEEEHELELIFPYVEADPLSPPPPASDSEFEDVVEVEDMVKPEDDTLPNSVHKVGESSTATFLREDGDSRLPSFMRRDINSLFVQIASLTRRVCGRETAHALVKKKGKAKDKKFGNAEERVECKKLKKELEEARLNNTLLGIHKEQVEKDLYWTRVQAHEIIPPKARPLTQSAIERMITSRINEALTTDQARRCSPTVFHGTEWVVELRRWFKKTEMVFKISECAKGKKVKFAAARVQGHALTWWNTKVATMGLEAVNQIPWTEIKQLMTAEFCPVEERFNELALMCSRMVDQENVKVDAYIKGLSENIKGEVTSSKPTNLIEVVRMVHKLMEQKLQERKEREIEGNKRK</sequence>
<dbReference type="EMBL" id="BQNB010014969">
    <property type="protein sequence ID" value="GJT34487.1"/>
    <property type="molecule type" value="Genomic_DNA"/>
</dbReference>
<accession>A0ABQ5D7Y6</accession>
<comment type="caution">
    <text evidence="1">The sequence shown here is derived from an EMBL/GenBank/DDBJ whole genome shotgun (WGS) entry which is preliminary data.</text>
</comment>
<gene>
    <name evidence="1" type="ORF">Tco_0924906</name>
</gene>
<dbReference type="Proteomes" id="UP001151760">
    <property type="component" value="Unassembled WGS sequence"/>
</dbReference>
<proteinExistence type="predicted"/>
<evidence type="ECO:0000313" key="1">
    <source>
        <dbReference type="EMBL" id="GJT34487.1"/>
    </source>
</evidence>
<name>A0ABQ5D7Y6_9ASTR</name>
<reference evidence="1" key="1">
    <citation type="journal article" date="2022" name="Int. J. Mol. Sci.">
        <title>Draft Genome of Tanacetum Coccineum: Genomic Comparison of Closely Related Tanacetum-Family Plants.</title>
        <authorList>
            <person name="Yamashiro T."/>
            <person name="Shiraishi A."/>
            <person name="Nakayama K."/>
            <person name="Satake H."/>
        </authorList>
    </citation>
    <scope>NUCLEOTIDE SEQUENCE</scope>
</reference>
<protein>
    <recommendedName>
        <fullName evidence="3">Retrotransposon gag domain-containing protein</fullName>
    </recommendedName>
</protein>